<keyword evidence="7" id="KW-1185">Reference proteome</keyword>
<dbReference type="InterPro" id="IPR029058">
    <property type="entry name" value="AB_hydrolase_fold"/>
</dbReference>
<gene>
    <name evidence="6" type="ORF">P5673_001642</name>
</gene>
<evidence type="ECO:0000256" key="2">
    <source>
        <dbReference type="PIRNR" id="PIRNR000862"/>
    </source>
</evidence>
<dbReference type="FunFam" id="3.40.50.1820:FF:000012">
    <property type="entry name" value="Lipase"/>
    <property type="match status" value="1"/>
</dbReference>
<dbReference type="PANTHER" id="PTHR11005">
    <property type="entry name" value="LYSOSOMAL ACID LIPASE-RELATED"/>
    <property type="match status" value="1"/>
</dbReference>
<accession>A0AAD9R420</accession>
<sequence>MYWAEIPLIAISCFVLSNAKFLSSNQKVSIDPDIGRNVTEIIASRGYTYEEHHVTTQDGFILGLQRIPRGRGEKNGIKHKPIVFLQHGILADASNWVLGSSRESLGYILADNGFDVWLGNVRGNDYSMRHVKYKPSQSVFWNWSWQEMADYDLPAMINYVLHVTGKKQLFYVGHSQGTMIAFNGFSNNLALGNKVKAFFALAPVYTLNNTTKVVKGLAEIMWSVVKKFNPNLNFDTLPGDFFKSLVKLGYCANAISERICEYLSDSVFGMDSKNIDKSRGPVYLAHFGEGTSFKNMVHFSQIIVEGKCQKFDYGPTGNEKHYNQTPPPLCRVQNMRTPTLMFVGGNDGLGDPSDNKALEPQIKNLVHYEVIPGWNHVDFLYGKDAHSLLYSKLVSYMKSRRLLRSYNAKFIE</sequence>
<evidence type="ECO:0000256" key="1">
    <source>
        <dbReference type="ARBA" id="ARBA00010701"/>
    </source>
</evidence>
<dbReference type="AlphaFoldDB" id="A0AAD9R420"/>
<dbReference type="GO" id="GO:0016788">
    <property type="term" value="F:hydrolase activity, acting on ester bonds"/>
    <property type="evidence" value="ECO:0007669"/>
    <property type="project" value="InterPro"/>
</dbReference>
<evidence type="ECO:0000256" key="3">
    <source>
        <dbReference type="PIRSR" id="PIRSR000862-1"/>
    </source>
</evidence>
<dbReference type="EMBL" id="JARQWQ010000003">
    <property type="protein sequence ID" value="KAK2572666.1"/>
    <property type="molecule type" value="Genomic_DNA"/>
</dbReference>
<keyword evidence="4" id="KW-0732">Signal</keyword>
<reference evidence="6" key="1">
    <citation type="journal article" date="2023" name="G3 (Bethesda)">
        <title>Whole genome assembly and annotation of the endangered Caribbean coral Acropora cervicornis.</title>
        <authorList>
            <person name="Selwyn J.D."/>
            <person name="Vollmer S.V."/>
        </authorList>
    </citation>
    <scope>NUCLEOTIDE SEQUENCE</scope>
    <source>
        <strain evidence="6">K2</strain>
    </source>
</reference>
<dbReference type="InterPro" id="IPR025483">
    <property type="entry name" value="Lipase_euk"/>
</dbReference>
<evidence type="ECO:0000256" key="4">
    <source>
        <dbReference type="SAM" id="SignalP"/>
    </source>
</evidence>
<dbReference type="Gene3D" id="3.40.50.1820">
    <property type="entry name" value="alpha/beta hydrolase"/>
    <property type="match status" value="1"/>
</dbReference>
<feature type="active site" description="Nucleophile" evidence="3">
    <location>
        <position position="175"/>
    </location>
</feature>
<keyword evidence="2" id="KW-0442">Lipid degradation</keyword>
<feature type="active site" description="Charge relay system" evidence="3">
    <location>
        <position position="347"/>
    </location>
</feature>
<dbReference type="GO" id="GO:0016042">
    <property type="term" value="P:lipid catabolic process"/>
    <property type="evidence" value="ECO:0007669"/>
    <property type="project" value="UniProtKB-KW"/>
</dbReference>
<feature type="domain" description="Partial AB-hydrolase lipase" evidence="5">
    <location>
        <begin position="38"/>
        <end position="98"/>
    </location>
</feature>
<name>A0AAD9R420_ACRCE</name>
<dbReference type="SUPFAM" id="SSF53474">
    <property type="entry name" value="alpha/beta-Hydrolases"/>
    <property type="match status" value="1"/>
</dbReference>
<evidence type="ECO:0000313" key="7">
    <source>
        <dbReference type="Proteomes" id="UP001249851"/>
    </source>
</evidence>
<organism evidence="6 7">
    <name type="scientific">Acropora cervicornis</name>
    <name type="common">Staghorn coral</name>
    <dbReference type="NCBI Taxonomy" id="6130"/>
    <lineage>
        <taxon>Eukaryota</taxon>
        <taxon>Metazoa</taxon>
        <taxon>Cnidaria</taxon>
        <taxon>Anthozoa</taxon>
        <taxon>Hexacorallia</taxon>
        <taxon>Scleractinia</taxon>
        <taxon>Astrocoeniina</taxon>
        <taxon>Acroporidae</taxon>
        <taxon>Acropora</taxon>
    </lineage>
</organism>
<evidence type="ECO:0000259" key="5">
    <source>
        <dbReference type="Pfam" id="PF04083"/>
    </source>
</evidence>
<feature type="signal peptide" evidence="4">
    <location>
        <begin position="1"/>
        <end position="19"/>
    </location>
</feature>
<dbReference type="Proteomes" id="UP001249851">
    <property type="component" value="Unassembled WGS sequence"/>
</dbReference>
<feature type="chain" id="PRO_5042179893" description="Lipase" evidence="4">
    <location>
        <begin position="20"/>
        <end position="412"/>
    </location>
</feature>
<comment type="caution">
    <text evidence="6">The sequence shown here is derived from an EMBL/GenBank/DDBJ whole genome shotgun (WGS) entry which is preliminary data.</text>
</comment>
<dbReference type="Pfam" id="PF04083">
    <property type="entry name" value="Abhydro_lipase"/>
    <property type="match status" value="1"/>
</dbReference>
<keyword evidence="2" id="KW-0378">Hydrolase</keyword>
<keyword evidence="2" id="KW-0443">Lipid metabolism</keyword>
<reference evidence="6" key="2">
    <citation type="journal article" date="2023" name="Science">
        <title>Genomic signatures of disease resistance in endangered staghorn corals.</title>
        <authorList>
            <person name="Vollmer S.V."/>
            <person name="Selwyn J.D."/>
            <person name="Despard B.A."/>
            <person name="Roesel C.L."/>
        </authorList>
    </citation>
    <scope>NUCLEOTIDE SEQUENCE</scope>
    <source>
        <strain evidence="6">K2</strain>
    </source>
</reference>
<dbReference type="InterPro" id="IPR006693">
    <property type="entry name" value="AB_hydrolase_lipase"/>
</dbReference>
<comment type="similarity">
    <text evidence="1 2">Belongs to the AB hydrolase superfamily. Lipase family.</text>
</comment>
<proteinExistence type="inferred from homology"/>
<protein>
    <recommendedName>
        <fullName evidence="2">Lipase</fullName>
    </recommendedName>
</protein>
<dbReference type="PIRSF" id="PIRSF000862">
    <property type="entry name" value="Steryl_ester_lip"/>
    <property type="match status" value="1"/>
</dbReference>
<evidence type="ECO:0000313" key="6">
    <source>
        <dbReference type="EMBL" id="KAK2572666.1"/>
    </source>
</evidence>
<feature type="active site" description="Charge relay system" evidence="3">
    <location>
        <position position="376"/>
    </location>
</feature>